<dbReference type="Gene3D" id="3.30.465.10">
    <property type="match status" value="1"/>
</dbReference>
<evidence type="ECO:0000256" key="3">
    <source>
        <dbReference type="ARBA" id="ARBA00023002"/>
    </source>
</evidence>
<dbReference type="Pfam" id="PF03450">
    <property type="entry name" value="CO_deh_flav_C"/>
    <property type="match status" value="1"/>
</dbReference>
<dbReference type="GO" id="GO:0043885">
    <property type="term" value="F:anaerobic carbon-monoxide dehydrogenase activity"/>
    <property type="evidence" value="ECO:0007669"/>
    <property type="project" value="UniProtKB-EC"/>
</dbReference>
<dbReference type="Gene3D" id="3.30.390.50">
    <property type="entry name" value="CO dehydrogenase flavoprotein, C-terminal domain"/>
    <property type="match status" value="1"/>
</dbReference>
<dbReference type="InterPro" id="IPR002346">
    <property type="entry name" value="Mopterin_DH_FAD-bd"/>
</dbReference>
<proteinExistence type="predicted"/>
<evidence type="ECO:0000313" key="5">
    <source>
        <dbReference type="EMBL" id="MDR6245123.1"/>
    </source>
</evidence>
<dbReference type="EMBL" id="JAVDQH010000012">
    <property type="protein sequence ID" value="MDR6245123.1"/>
    <property type="molecule type" value="Genomic_DNA"/>
</dbReference>
<dbReference type="RefSeq" id="WP_188776576.1">
    <property type="nucleotide sequence ID" value="NZ_BMMB01000007.1"/>
</dbReference>
<comment type="caution">
    <text evidence="5">The sequence shown here is derived from an EMBL/GenBank/DDBJ whole genome shotgun (WGS) entry which is preliminary data.</text>
</comment>
<dbReference type="SMART" id="SM01092">
    <property type="entry name" value="CO_deh_flav_C"/>
    <property type="match status" value="1"/>
</dbReference>
<dbReference type="SUPFAM" id="SSF56176">
    <property type="entry name" value="FAD-binding/transporter-associated domain-like"/>
    <property type="match status" value="1"/>
</dbReference>
<name>A0ABU1J3T9_9BACL</name>
<dbReference type="Pfam" id="PF00941">
    <property type="entry name" value="FAD_binding_5"/>
    <property type="match status" value="1"/>
</dbReference>
<reference evidence="5 6" key="1">
    <citation type="submission" date="2023-07" db="EMBL/GenBank/DDBJ databases">
        <title>Genomic Encyclopedia of Type Strains, Phase IV (KMG-IV): sequencing the most valuable type-strain genomes for metagenomic binning, comparative biology and taxonomic classification.</title>
        <authorList>
            <person name="Goeker M."/>
        </authorList>
    </citation>
    <scope>NUCLEOTIDE SEQUENCE [LARGE SCALE GENOMIC DNA]</scope>
    <source>
        <strain evidence="5 6">DSM 22170</strain>
    </source>
</reference>
<dbReference type="InterPro" id="IPR016166">
    <property type="entry name" value="FAD-bd_PCMH"/>
</dbReference>
<evidence type="ECO:0000256" key="2">
    <source>
        <dbReference type="ARBA" id="ARBA00022827"/>
    </source>
</evidence>
<keyword evidence="2" id="KW-0274">FAD</keyword>
<dbReference type="InterPro" id="IPR036683">
    <property type="entry name" value="CO_DH_flav_C_dom_sf"/>
</dbReference>
<evidence type="ECO:0000259" key="4">
    <source>
        <dbReference type="PROSITE" id="PS51387"/>
    </source>
</evidence>
<dbReference type="InterPro" id="IPR036318">
    <property type="entry name" value="FAD-bd_PCMH-like_sf"/>
</dbReference>
<keyword evidence="3 5" id="KW-0560">Oxidoreductase</keyword>
<dbReference type="Proteomes" id="UP001185028">
    <property type="component" value="Unassembled WGS sequence"/>
</dbReference>
<dbReference type="InterPro" id="IPR051312">
    <property type="entry name" value="Diverse_Substr_Oxidored"/>
</dbReference>
<dbReference type="PANTHER" id="PTHR42659:SF2">
    <property type="entry name" value="XANTHINE DEHYDROGENASE SUBUNIT C-RELATED"/>
    <property type="match status" value="1"/>
</dbReference>
<accession>A0ABU1J3T9</accession>
<sequence>MNTHWSKDDMPPIYKPVVWEPADAEEAVALKREYGADAVWVAGGTLLRTQWEGGVAPMPAHMIRLDTIAGMRSIIEETEYVTVGALATLKQCGQHAALQQYANALYMACRHIAAPAVRNLATLGGNVASAVGDALPALLVHDASLLWVDGEVASLHHEQDAVDWMEQVRMGRRSLQAVLLGIRFPKGPVEAGSLLRSSSDIGEETTVDLSANAVSYWTDEKGERWRELCFFRKLGRREAFTPSLVTVALRCWISERGELTRVRVAAGGGSGLAMRLLQCESMLEGRSYDASWLPELASMAAQEFVSYSDPFAEAPYRQQSAGNLLAAGVWESIRDIEEGR</sequence>
<protein>
    <submittedName>
        <fullName evidence="5">Carbon-monoxide dehydrogenase medium subunit</fullName>
        <ecNumber evidence="5">1.2.7.4</ecNumber>
    </submittedName>
</protein>
<dbReference type="SUPFAM" id="SSF55447">
    <property type="entry name" value="CO dehydrogenase flavoprotein C-terminal domain-like"/>
    <property type="match status" value="1"/>
</dbReference>
<keyword evidence="6" id="KW-1185">Reference proteome</keyword>
<feature type="domain" description="FAD-binding PCMH-type" evidence="4">
    <location>
        <begin position="10"/>
        <end position="189"/>
    </location>
</feature>
<dbReference type="PANTHER" id="PTHR42659">
    <property type="entry name" value="XANTHINE DEHYDROGENASE SUBUNIT C-RELATED"/>
    <property type="match status" value="1"/>
</dbReference>
<dbReference type="PROSITE" id="PS51387">
    <property type="entry name" value="FAD_PCMH"/>
    <property type="match status" value="1"/>
</dbReference>
<gene>
    <name evidence="5" type="ORF">JOC58_003022</name>
</gene>
<keyword evidence="1" id="KW-0285">Flavoprotein</keyword>
<evidence type="ECO:0000256" key="1">
    <source>
        <dbReference type="ARBA" id="ARBA00022630"/>
    </source>
</evidence>
<dbReference type="InterPro" id="IPR016169">
    <property type="entry name" value="FAD-bd_PCMH_sub2"/>
</dbReference>
<organism evidence="5 6">
    <name type="scientific">Paenibacillus hunanensis</name>
    <dbReference type="NCBI Taxonomy" id="539262"/>
    <lineage>
        <taxon>Bacteria</taxon>
        <taxon>Bacillati</taxon>
        <taxon>Bacillota</taxon>
        <taxon>Bacilli</taxon>
        <taxon>Bacillales</taxon>
        <taxon>Paenibacillaceae</taxon>
        <taxon>Paenibacillus</taxon>
    </lineage>
</organism>
<dbReference type="InterPro" id="IPR005107">
    <property type="entry name" value="CO_DH_flav_C"/>
</dbReference>
<dbReference type="EC" id="1.2.7.4" evidence="5"/>
<evidence type="ECO:0000313" key="6">
    <source>
        <dbReference type="Proteomes" id="UP001185028"/>
    </source>
</evidence>